<accession>A0A2P6TYZ6</accession>
<dbReference type="AlphaFoldDB" id="A0A2P6TYZ6"/>
<dbReference type="PRINTS" id="PR00348">
    <property type="entry name" value="UBIQUITIN"/>
</dbReference>
<evidence type="ECO:0000259" key="2">
    <source>
        <dbReference type="PROSITE" id="PS50053"/>
    </source>
</evidence>
<name>A0A2P6TYZ6_CHLSO</name>
<dbReference type="PANTHER" id="PTHR10666">
    <property type="entry name" value="UBIQUITIN"/>
    <property type="match status" value="1"/>
</dbReference>
<dbReference type="Proteomes" id="UP000239899">
    <property type="component" value="Unassembled WGS sequence"/>
</dbReference>
<keyword evidence="1" id="KW-1017">Isopeptide bond</keyword>
<dbReference type="InterPro" id="IPR029071">
    <property type="entry name" value="Ubiquitin-like_domsf"/>
</dbReference>
<organism evidence="3 4">
    <name type="scientific">Chlorella sorokiniana</name>
    <name type="common">Freshwater green alga</name>
    <dbReference type="NCBI Taxonomy" id="3076"/>
    <lineage>
        <taxon>Eukaryota</taxon>
        <taxon>Viridiplantae</taxon>
        <taxon>Chlorophyta</taxon>
        <taxon>core chlorophytes</taxon>
        <taxon>Trebouxiophyceae</taxon>
        <taxon>Chlorellales</taxon>
        <taxon>Chlorellaceae</taxon>
        <taxon>Chlorella clade</taxon>
        <taxon>Chlorella</taxon>
    </lineage>
</organism>
<dbReference type="CDD" id="cd17039">
    <property type="entry name" value="Ubl_ubiquitin_like"/>
    <property type="match status" value="1"/>
</dbReference>
<dbReference type="Pfam" id="PF00240">
    <property type="entry name" value="ubiquitin"/>
    <property type="match status" value="1"/>
</dbReference>
<dbReference type="PROSITE" id="PS50053">
    <property type="entry name" value="UBIQUITIN_2"/>
    <property type="match status" value="1"/>
</dbReference>
<dbReference type="InterPro" id="IPR050158">
    <property type="entry name" value="Ubiquitin_ubiquitin-like"/>
</dbReference>
<protein>
    <submittedName>
        <fullName evidence="3">Ubiquitin domain containing</fullName>
    </submittedName>
</protein>
<dbReference type="InterPro" id="IPR000626">
    <property type="entry name" value="Ubiquitin-like_dom"/>
</dbReference>
<dbReference type="SUPFAM" id="SSF54236">
    <property type="entry name" value="Ubiquitin-like"/>
    <property type="match status" value="1"/>
</dbReference>
<dbReference type="EMBL" id="LHPG02000004">
    <property type="protein sequence ID" value="PRW59292.1"/>
    <property type="molecule type" value="Genomic_DNA"/>
</dbReference>
<reference evidence="3 4" key="1">
    <citation type="journal article" date="2018" name="Plant J.">
        <title>Genome sequences of Chlorella sorokiniana UTEX 1602 and Micractinium conductrix SAG 241.80: implications to maltose excretion by a green alga.</title>
        <authorList>
            <person name="Arriola M.B."/>
            <person name="Velmurugan N."/>
            <person name="Zhang Y."/>
            <person name="Plunkett M.H."/>
            <person name="Hondzo H."/>
            <person name="Barney B.M."/>
        </authorList>
    </citation>
    <scope>NUCLEOTIDE SEQUENCE [LARGE SCALE GENOMIC DNA]</scope>
    <source>
        <strain evidence="4">UTEX 1602</strain>
    </source>
</reference>
<sequence length="337" mass="35538">MDGQRCLLELPPDCLSVAAAAGHAKRSLGAAWADVCRQHDIIRFDGKRLADLRGVIGQAYAEPAKKKRLFLSAKGWESGGSVPDDSSLLAFSTNWHSDASSPAADELPVCLLRCGALQLQAFTWRSRRKILKDAEQAIPGSHFCAQLLSAPGPGPLELCVKTLTGKSVAVCLPSSGTVAGVKQAIKDQEGIPVSYQIIIFESTKLEDNATLASYGVSTGATLHLVITHLGASMSAYSSGRAGCFGEAGMEGDEEQVAAIAAAGRTPLEVVLPDGSSVLLDCHDYLSPAMILAALQRRLAASQAEAAVLAARVDQLQDVAALRRLLRQAQAALRERQA</sequence>
<evidence type="ECO:0000313" key="3">
    <source>
        <dbReference type="EMBL" id="PRW59292.1"/>
    </source>
</evidence>
<evidence type="ECO:0000256" key="1">
    <source>
        <dbReference type="ARBA" id="ARBA00022499"/>
    </source>
</evidence>
<proteinExistence type="predicted"/>
<dbReference type="InterPro" id="IPR019956">
    <property type="entry name" value="Ubiquitin_dom"/>
</dbReference>
<dbReference type="OrthoDB" id="1043111at2759"/>
<comment type="caution">
    <text evidence="3">The sequence shown here is derived from an EMBL/GenBank/DDBJ whole genome shotgun (WGS) entry which is preliminary data.</text>
</comment>
<feature type="domain" description="Ubiquitin-like" evidence="2">
    <location>
        <begin position="156"/>
        <end position="231"/>
    </location>
</feature>
<dbReference type="SMART" id="SM00213">
    <property type="entry name" value="UBQ"/>
    <property type="match status" value="1"/>
</dbReference>
<keyword evidence="4" id="KW-1185">Reference proteome</keyword>
<evidence type="ECO:0000313" key="4">
    <source>
        <dbReference type="Proteomes" id="UP000239899"/>
    </source>
</evidence>
<dbReference type="Gene3D" id="3.10.20.90">
    <property type="entry name" value="Phosphatidylinositol 3-kinase Catalytic Subunit, Chain A, domain 1"/>
    <property type="match status" value="1"/>
</dbReference>
<dbReference type="GO" id="GO:0003729">
    <property type="term" value="F:mRNA binding"/>
    <property type="evidence" value="ECO:0007669"/>
    <property type="project" value="UniProtKB-ARBA"/>
</dbReference>
<gene>
    <name evidence="3" type="ORF">C2E21_2556</name>
</gene>